<dbReference type="GO" id="GO:0007165">
    <property type="term" value="P:signal transduction"/>
    <property type="evidence" value="ECO:0007669"/>
    <property type="project" value="TreeGrafter"/>
</dbReference>
<dbReference type="InterPro" id="IPR001245">
    <property type="entry name" value="Ser-Thr/Tyr_kinase_cat_dom"/>
</dbReference>
<name>A0A067Q6D5_9AGAM</name>
<dbReference type="GO" id="GO:0005737">
    <property type="term" value="C:cytoplasm"/>
    <property type="evidence" value="ECO:0007669"/>
    <property type="project" value="TreeGrafter"/>
</dbReference>
<proteinExistence type="predicted"/>
<dbReference type="PROSITE" id="PS50011">
    <property type="entry name" value="PROTEIN_KINASE_DOM"/>
    <property type="match status" value="1"/>
</dbReference>
<keyword evidence="3" id="KW-1185">Reference proteome</keyword>
<dbReference type="STRING" id="933084.A0A067Q6D5"/>
<dbReference type="EMBL" id="KL197718">
    <property type="protein sequence ID" value="KDQ58171.1"/>
    <property type="molecule type" value="Genomic_DNA"/>
</dbReference>
<dbReference type="PANTHER" id="PTHR23257:SF963">
    <property type="entry name" value="AT08303P"/>
    <property type="match status" value="1"/>
</dbReference>
<reference evidence="3" key="1">
    <citation type="journal article" date="2014" name="Proc. Natl. Acad. Sci. U.S.A.">
        <title>Extensive sampling of basidiomycete genomes demonstrates inadequacy of the white-rot/brown-rot paradigm for wood decay fungi.</title>
        <authorList>
            <person name="Riley R."/>
            <person name="Salamov A.A."/>
            <person name="Brown D.W."/>
            <person name="Nagy L.G."/>
            <person name="Floudas D."/>
            <person name="Held B.W."/>
            <person name="Levasseur A."/>
            <person name="Lombard V."/>
            <person name="Morin E."/>
            <person name="Otillar R."/>
            <person name="Lindquist E.A."/>
            <person name="Sun H."/>
            <person name="LaButti K.M."/>
            <person name="Schmutz J."/>
            <person name="Jabbour D."/>
            <person name="Luo H."/>
            <person name="Baker S.E."/>
            <person name="Pisabarro A.G."/>
            <person name="Walton J.D."/>
            <person name="Blanchette R.A."/>
            <person name="Henrissat B."/>
            <person name="Martin F."/>
            <person name="Cullen D."/>
            <person name="Hibbett D.S."/>
            <person name="Grigoriev I.V."/>
        </authorList>
    </citation>
    <scope>NUCLEOTIDE SEQUENCE [LARGE SCALE GENOMIC DNA]</scope>
    <source>
        <strain evidence="3">MUCL 33604</strain>
    </source>
</reference>
<feature type="domain" description="Protein kinase" evidence="1">
    <location>
        <begin position="4"/>
        <end position="275"/>
    </location>
</feature>
<dbReference type="Proteomes" id="UP000027265">
    <property type="component" value="Unassembled WGS sequence"/>
</dbReference>
<accession>A0A067Q6D5</accession>
<dbReference type="InterPro" id="IPR011009">
    <property type="entry name" value="Kinase-like_dom_sf"/>
</dbReference>
<dbReference type="HOGENOM" id="CLU_000288_7_18_1"/>
<dbReference type="InterPro" id="IPR050167">
    <property type="entry name" value="Ser_Thr_protein_kinase"/>
</dbReference>
<gene>
    <name evidence="2" type="ORF">JAAARDRAFT_34988</name>
</gene>
<dbReference type="SUPFAM" id="SSF56112">
    <property type="entry name" value="Protein kinase-like (PK-like)"/>
    <property type="match status" value="1"/>
</dbReference>
<dbReference type="Gene3D" id="1.10.510.10">
    <property type="entry name" value="Transferase(Phosphotransferase) domain 1"/>
    <property type="match status" value="1"/>
</dbReference>
<dbReference type="InParanoid" id="A0A067Q6D5"/>
<dbReference type="GO" id="GO:0004672">
    <property type="term" value="F:protein kinase activity"/>
    <property type="evidence" value="ECO:0007669"/>
    <property type="project" value="InterPro"/>
</dbReference>
<dbReference type="OrthoDB" id="2758211at2759"/>
<evidence type="ECO:0000313" key="2">
    <source>
        <dbReference type="EMBL" id="KDQ58171.1"/>
    </source>
</evidence>
<dbReference type="InterPro" id="IPR000719">
    <property type="entry name" value="Prot_kinase_dom"/>
</dbReference>
<dbReference type="GO" id="GO:0005524">
    <property type="term" value="F:ATP binding"/>
    <property type="evidence" value="ECO:0007669"/>
    <property type="project" value="InterPro"/>
</dbReference>
<dbReference type="PIRSF" id="PIRSF000654">
    <property type="entry name" value="Integrin-linked_kinase"/>
    <property type="match status" value="1"/>
</dbReference>
<dbReference type="AlphaFoldDB" id="A0A067Q6D5"/>
<evidence type="ECO:0000313" key="3">
    <source>
        <dbReference type="Proteomes" id="UP000027265"/>
    </source>
</evidence>
<dbReference type="PANTHER" id="PTHR23257">
    <property type="entry name" value="SERINE-THREONINE PROTEIN KINASE"/>
    <property type="match status" value="1"/>
</dbReference>
<protein>
    <recommendedName>
        <fullName evidence="1">Protein kinase domain-containing protein</fullName>
    </recommendedName>
</protein>
<evidence type="ECO:0000259" key="1">
    <source>
        <dbReference type="PROSITE" id="PS50011"/>
    </source>
</evidence>
<dbReference type="Pfam" id="PF07714">
    <property type="entry name" value="PK_Tyr_Ser-Thr"/>
    <property type="match status" value="1"/>
</dbReference>
<sequence length="282" mass="31692">MDNVVLDVADGPDAQGACFHSPETNNFHGTLPDGTPVILKCLRRAETAQGVPRLQWFLRTHNLLRCNSHPHILPCLGVSQYHTGYTTVVTRQHGRNVLQHLEGVESADLLIMAIEFTQGVAQLHALKVVHGNIRASNVLVDDLGDLKLVDIGFSLLYTEDVFNPRPSCLPWTAPELFPDHEHLEVVVEPTTESDVYALGMAILEMYTGNPPFFDFNVKSRHFPTKLKREPSLIRRLTKPRGMPQDIWLILQDCWIMDPSQRPTAHQVLLRLEALMSPGYDGI</sequence>
<organism evidence="2 3">
    <name type="scientific">Jaapia argillacea MUCL 33604</name>
    <dbReference type="NCBI Taxonomy" id="933084"/>
    <lineage>
        <taxon>Eukaryota</taxon>
        <taxon>Fungi</taxon>
        <taxon>Dikarya</taxon>
        <taxon>Basidiomycota</taxon>
        <taxon>Agaricomycotina</taxon>
        <taxon>Agaricomycetes</taxon>
        <taxon>Agaricomycetidae</taxon>
        <taxon>Jaapiales</taxon>
        <taxon>Jaapiaceae</taxon>
        <taxon>Jaapia</taxon>
    </lineage>
</organism>